<dbReference type="OrthoDB" id="3905757at2759"/>
<reference evidence="2" key="2">
    <citation type="submission" date="2021-08" db="EMBL/GenBank/DDBJ databases">
        <authorList>
            <person name="Gostincar C."/>
            <person name="Sun X."/>
            <person name="Song Z."/>
            <person name="Gunde-Cimerman N."/>
        </authorList>
    </citation>
    <scope>NUCLEOTIDE SEQUENCE</scope>
    <source>
        <strain evidence="2">EXF-9911</strain>
    </source>
</reference>
<feature type="non-terminal residue" evidence="2">
    <location>
        <position position="176"/>
    </location>
</feature>
<sequence length="176" mass="19474">MSAYNTSVKARYAAFTKRAAEMKRLRAPDVAAMKARYAASLRGPTLVKVYTHPSDPTRQVLPQRRESEPTHSNPADLHDDKRRKTSSMTYVRVSKDAAKLSDMETDKIAEAFASMSVKSEIKAPKKTRIISATFSFQTSASSKMANAIANMSSMPNNKTESRGHEFTCQGRALNPV</sequence>
<proteinExistence type="predicted"/>
<feature type="region of interest" description="Disordered" evidence="1">
    <location>
        <begin position="48"/>
        <end position="88"/>
    </location>
</feature>
<comment type="caution">
    <text evidence="2">The sequence shown here is derived from an EMBL/GenBank/DDBJ whole genome shotgun (WGS) entry which is preliminary data.</text>
</comment>
<protein>
    <submittedName>
        <fullName evidence="2">Uncharacterized protein</fullName>
    </submittedName>
</protein>
<evidence type="ECO:0000256" key="1">
    <source>
        <dbReference type="SAM" id="MobiDB-lite"/>
    </source>
</evidence>
<dbReference type="EMBL" id="JAHFXF010000794">
    <property type="protein sequence ID" value="KAG9682419.1"/>
    <property type="molecule type" value="Genomic_DNA"/>
</dbReference>
<organism evidence="2 3">
    <name type="scientific">Aureobasidium melanogenum</name>
    <name type="common">Aureobasidium pullulans var. melanogenum</name>
    <dbReference type="NCBI Taxonomy" id="46634"/>
    <lineage>
        <taxon>Eukaryota</taxon>
        <taxon>Fungi</taxon>
        <taxon>Dikarya</taxon>
        <taxon>Ascomycota</taxon>
        <taxon>Pezizomycotina</taxon>
        <taxon>Dothideomycetes</taxon>
        <taxon>Dothideomycetidae</taxon>
        <taxon>Dothideales</taxon>
        <taxon>Saccotheciaceae</taxon>
        <taxon>Aureobasidium</taxon>
    </lineage>
</organism>
<dbReference type="AlphaFoldDB" id="A0A9P8E6C3"/>
<gene>
    <name evidence="2" type="ORF">KCU76_g13820</name>
</gene>
<dbReference type="Proteomes" id="UP000779574">
    <property type="component" value="Unassembled WGS sequence"/>
</dbReference>
<accession>A0A9P8E6C3</accession>
<name>A0A9P8E6C3_AURME</name>
<reference evidence="2" key="1">
    <citation type="journal article" date="2021" name="J Fungi (Basel)">
        <title>Virulence traits and population genomics of the black yeast Aureobasidium melanogenum.</title>
        <authorList>
            <person name="Cernosa A."/>
            <person name="Sun X."/>
            <person name="Gostincar C."/>
            <person name="Fang C."/>
            <person name="Gunde-Cimerman N."/>
            <person name="Song Z."/>
        </authorList>
    </citation>
    <scope>NUCLEOTIDE SEQUENCE</scope>
    <source>
        <strain evidence="2">EXF-9911</strain>
    </source>
</reference>
<feature type="region of interest" description="Disordered" evidence="1">
    <location>
        <begin position="154"/>
        <end position="176"/>
    </location>
</feature>
<evidence type="ECO:0000313" key="3">
    <source>
        <dbReference type="Proteomes" id="UP000779574"/>
    </source>
</evidence>
<evidence type="ECO:0000313" key="2">
    <source>
        <dbReference type="EMBL" id="KAG9682419.1"/>
    </source>
</evidence>